<feature type="region of interest" description="Disordered" evidence="2">
    <location>
        <begin position="449"/>
        <end position="471"/>
    </location>
</feature>
<feature type="region of interest" description="Disordered" evidence="2">
    <location>
        <begin position="485"/>
        <end position="506"/>
    </location>
</feature>
<dbReference type="Proteomes" id="UP000039865">
    <property type="component" value="Unassembled WGS sequence"/>
</dbReference>
<evidence type="ECO:0000256" key="1">
    <source>
        <dbReference type="SAM" id="Coils"/>
    </source>
</evidence>
<dbReference type="EMBL" id="CCKQ01008860">
    <property type="protein sequence ID" value="CDW80322.1"/>
    <property type="molecule type" value="Genomic_DNA"/>
</dbReference>
<organism evidence="3 4">
    <name type="scientific">Stylonychia lemnae</name>
    <name type="common">Ciliate</name>
    <dbReference type="NCBI Taxonomy" id="5949"/>
    <lineage>
        <taxon>Eukaryota</taxon>
        <taxon>Sar</taxon>
        <taxon>Alveolata</taxon>
        <taxon>Ciliophora</taxon>
        <taxon>Intramacronucleata</taxon>
        <taxon>Spirotrichea</taxon>
        <taxon>Stichotrichia</taxon>
        <taxon>Sporadotrichida</taxon>
        <taxon>Oxytrichidae</taxon>
        <taxon>Stylonychinae</taxon>
        <taxon>Stylonychia</taxon>
    </lineage>
</organism>
<feature type="compositionally biased region" description="Basic and acidic residues" evidence="2">
    <location>
        <begin position="497"/>
        <end position="506"/>
    </location>
</feature>
<proteinExistence type="predicted"/>
<evidence type="ECO:0000313" key="4">
    <source>
        <dbReference type="Proteomes" id="UP000039865"/>
    </source>
</evidence>
<evidence type="ECO:0000256" key="2">
    <source>
        <dbReference type="SAM" id="MobiDB-lite"/>
    </source>
</evidence>
<feature type="coiled-coil region" evidence="1">
    <location>
        <begin position="640"/>
        <end position="667"/>
    </location>
</feature>
<accession>A0A078AFP7</accession>
<feature type="coiled-coil region" evidence="1">
    <location>
        <begin position="214"/>
        <end position="241"/>
    </location>
</feature>
<reference evidence="3 4" key="1">
    <citation type="submission" date="2014-06" db="EMBL/GenBank/DDBJ databases">
        <authorList>
            <person name="Swart Estienne"/>
        </authorList>
    </citation>
    <scope>NUCLEOTIDE SEQUENCE [LARGE SCALE GENOMIC DNA]</scope>
    <source>
        <strain evidence="3 4">130c</strain>
    </source>
</reference>
<gene>
    <name evidence="3" type="primary">Contig9329.g9968</name>
    <name evidence="3" type="ORF">STYLEM_9319</name>
</gene>
<evidence type="ECO:0000313" key="3">
    <source>
        <dbReference type="EMBL" id="CDW80322.1"/>
    </source>
</evidence>
<keyword evidence="4" id="KW-1185">Reference proteome</keyword>
<name>A0A078AFP7_STYLE</name>
<dbReference type="InParanoid" id="A0A078AFP7"/>
<sequence length="753" mass="88604">MEKVPLRKIIVTRYNSANKIDIGLSQQESHLEMSQQVMTQQQQYICTQDMQAQGEEFKDLIMVSDGFQKISVHFNIKVIEVFDFEIKVVKNERGLLERQVNLIIFEFFINSLNDRMSGEILQAPDQLPELQKDSEIITLHHYSNFLQLQDKANRMKIQMANIRQGILLIEEHDDKNIDEKGIEPIRSGEQFNEIQDQQNNEQIIQQAPQQSEQIINENLDLQNTQTEKDDDEEEEEEIKQQQFLIKQEYQEDADSRMDLVRSDESEEECIDNKKKLNQRLRKILGADFNKCKTEDITVKKRGRGKWHQAADAQYAFNVSYSNGDTIISMGQVFIIQTPKDSISSKFRGYAIPIIEPPKEDRLIKDPIAELIEKQKNQPIEIQEVNMQNDIIESKLGCYVTRGIPFIVKTYLDPELRQNSKYQAIKDSLRYEEEYLSYWNLQRLTQIKRQKDRENQGINQQSTQKEEDPAERDALGLSIIKKENTEDQNMSDYEQDDEKMKLESEAEKGALSSERPFIKQTYYTDCLFLEKLQRYKNWCKYQQTRYYQIKDSKTLIPTNYNLIGFYPFGHEFSVKLTIRRDQPHIPIAKKVQNIENSKDVAIQTMPMKEITPKIQKDAKIKQSKSIYDQPFLKFSPEQTQITHETKNLESEEEEEEKLLRDFSNTENSSRLIYYNQQEQEILQEYNQIINKDPFYNSSYPSLSQCDFTVTLSENEEDNYRIQSQIDSKAIKSQSNFKVNNQMLISNINNGMLNL</sequence>
<keyword evidence="1" id="KW-0175">Coiled coil</keyword>
<dbReference type="AlphaFoldDB" id="A0A078AFP7"/>
<protein>
    <submittedName>
        <fullName evidence="3">Uncharacterized protein</fullName>
    </submittedName>
</protein>
<dbReference type="OrthoDB" id="10676787at2759"/>